<comment type="cofactor">
    <cofactor evidence="1 13">
        <name>FAD</name>
        <dbReference type="ChEBI" id="CHEBI:57692"/>
    </cofactor>
</comment>
<accession>A0ABM7PWD4</accession>
<dbReference type="Pfam" id="PF02910">
    <property type="entry name" value="Succ_DH_flav_C"/>
    <property type="match status" value="1"/>
</dbReference>
<keyword evidence="8 13" id="KW-0274">FAD</keyword>
<organism evidence="16 17">
    <name type="scientific">Sinomonas cyclohexanicum</name>
    <name type="common">Corynebacterium cyclohexanicum</name>
    <dbReference type="NCBI Taxonomy" id="322009"/>
    <lineage>
        <taxon>Bacteria</taxon>
        <taxon>Bacillati</taxon>
        <taxon>Actinomycetota</taxon>
        <taxon>Actinomycetes</taxon>
        <taxon>Micrococcales</taxon>
        <taxon>Micrococcaceae</taxon>
        <taxon>Sinomonas</taxon>
    </lineage>
</organism>
<evidence type="ECO:0000256" key="6">
    <source>
        <dbReference type="ARBA" id="ARBA00022630"/>
    </source>
</evidence>
<dbReference type="EC" id="1.4.3.16" evidence="4 12"/>
<keyword evidence="6 13" id="KW-0285">Flavoprotein</keyword>
<comment type="similarity">
    <text evidence="3 13">Belongs to the FAD-dependent oxidoreductase 2 family. NadB subfamily.</text>
</comment>
<comment type="pathway">
    <text evidence="2 13">Cofactor biosynthesis; NAD(+) biosynthesis; iminoaspartate from L-aspartate (oxidase route): step 1/1.</text>
</comment>
<comment type="subcellular location">
    <subcellularLocation>
        <location evidence="13">Cytoplasm</location>
    </subcellularLocation>
</comment>
<evidence type="ECO:0000256" key="2">
    <source>
        <dbReference type="ARBA" id="ARBA00004950"/>
    </source>
</evidence>
<dbReference type="RefSeq" id="WP_229229404.1">
    <property type="nucleotide sequence ID" value="NZ_AP024525.1"/>
</dbReference>
<dbReference type="InterPro" id="IPR005288">
    <property type="entry name" value="NadB"/>
</dbReference>
<evidence type="ECO:0000313" key="16">
    <source>
        <dbReference type="EMBL" id="BCT76606.1"/>
    </source>
</evidence>
<dbReference type="InterPro" id="IPR003953">
    <property type="entry name" value="FAD-dep_OxRdtase_2_FAD-bd"/>
</dbReference>
<dbReference type="PRINTS" id="PR00368">
    <property type="entry name" value="FADPNR"/>
</dbReference>
<dbReference type="SUPFAM" id="SSF51905">
    <property type="entry name" value="FAD/NAD(P)-binding domain"/>
    <property type="match status" value="1"/>
</dbReference>
<proteinExistence type="inferred from homology"/>
<dbReference type="Pfam" id="PF00890">
    <property type="entry name" value="FAD_binding_2"/>
    <property type="match status" value="1"/>
</dbReference>
<evidence type="ECO:0000259" key="15">
    <source>
        <dbReference type="Pfam" id="PF02910"/>
    </source>
</evidence>
<evidence type="ECO:0000256" key="11">
    <source>
        <dbReference type="ARBA" id="ARBA00048305"/>
    </source>
</evidence>
<comment type="function">
    <text evidence="10">Catalyzes the oxidation of L-aspartate to iminoaspartate, the first step in the de novo biosynthesis of NAD(+).</text>
</comment>
<comment type="catalytic activity">
    <reaction evidence="11">
        <text>L-aspartate + O2 = iminosuccinate + H2O2</text>
        <dbReference type="Rhea" id="RHEA:25876"/>
        <dbReference type="ChEBI" id="CHEBI:15379"/>
        <dbReference type="ChEBI" id="CHEBI:16240"/>
        <dbReference type="ChEBI" id="CHEBI:29991"/>
        <dbReference type="ChEBI" id="CHEBI:77875"/>
        <dbReference type="EC" id="1.4.3.16"/>
    </reaction>
    <physiologicalReaction direction="left-to-right" evidence="11">
        <dbReference type="Rhea" id="RHEA:25877"/>
    </physiologicalReaction>
</comment>
<keyword evidence="9 13" id="KW-0560">Oxidoreductase</keyword>
<evidence type="ECO:0000256" key="7">
    <source>
        <dbReference type="ARBA" id="ARBA00022642"/>
    </source>
</evidence>
<evidence type="ECO:0000259" key="14">
    <source>
        <dbReference type="Pfam" id="PF00890"/>
    </source>
</evidence>
<evidence type="ECO:0000256" key="3">
    <source>
        <dbReference type="ARBA" id="ARBA00008562"/>
    </source>
</evidence>
<dbReference type="Gene3D" id="3.90.700.10">
    <property type="entry name" value="Succinate dehydrogenase/fumarate reductase flavoprotein, catalytic domain"/>
    <property type="match status" value="1"/>
</dbReference>
<dbReference type="InterPro" id="IPR037099">
    <property type="entry name" value="Fum_R/Succ_DH_flav-like_C_sf"/>
</dbReference>
<dbReference type="EMBL" id="AP024525">
    <property type="protein sequence ID" value="BCT76606.1"/>
    <property type="molecule type" value="Genomic_DNA"/>
</dbReference>
<evidence type="ECO:0000256" key="12">
    <source>
        <dbReference type="NCBIfam" id="TIGR00551"/>
    </source>
</evidence>
<feature type="domain" description="FAD-dependent oxidoreductase 2 FAD-binding" evidence="14">
    <location>
        <begin position="9"/>
        <end position="405"/>
    </location>
</feature>
<dbReference type="SUPFAM" id="SSF56425">
    <property type="entry name" value="Succinate dehydrogenase/fumarate reductase flavoprotein, catalytic domain"/>
    <property type="match status" value="1"/>
</dbReference>
<dbReference type="Proteomes" id="UP001319861">
    <property type="component" value="Chromosome"/>
</dbReference>
<sequence>MSRTTPSRLVVVGSGVAGLTAAITAAEQGTAVVLVTKAALEDSNSMLAQGGYSAVLPEGQCAPGDTVASHVADTVAAGAGLGTRAAIERMCRAAADSVVELAGRGVAFDRGSDGRLLLGLEAAHSFPRVLHAGGDASGAGITRALMARVRRLEAEGRLDVIEHATVTEILLDAGEAAGIAYVLRDGGETTLGVGSPAPHRIAARAVVLATGGAGQLYSQTTNPTVATGDGVALAFAAGAVLRDLEFYQFHPTALQVSAPDGTVRSSLVSEAVRGEGAVIRDSSGRRFVGDYHPLGELAPRDAVSRALALHERAGGGQAYLDATALEAEHGAGFLARRFPTLDAMVRTAGFDWRREPLPIGPAAHYWMGGVATDSDGATSVPGLYAVGEAACTGVHGANRLASNSLLEGVVFAGRAVGHAHARAVSGTGEWSGPHPAAVRLAAPAEGAGADRASADCTKASRDRVAAAMQSDAGVIRDGEGLARLARTLGGWASEDPETSHLLLLGRLLAASAAAREESVGAHFRVDFPQRTLPGAGGGQAAEAHIDVVRGGSRAAQAPELVLTGRNSS</sequence>
<evidence type="ECO:0000256" key="4">
    <source>
        <dbReference type="ARBA" id="ARBA00012173"/>
    </source>
</evidence>
<evidence type="ECO:0000313" key="17">
    <source>
        <dbReference type="Proteomes" id="UP001319861"/>
    </source>
</evidence>
<reference evidence="16 17" key="1">
    <citation type="journal article" date="2021" name="J. Biosci. Bioeng.">
        <title>Identification and characterization of a chc gene cluster responsible for the aromatization pathway of cyclohexanecarboxylate degradation in Sinomonas cyclohexanicum ATCC 51369.</title>
        <authorList>
            <person name="Yamamoto T."/>
            <person name="Hasegawa Y."/>
            <person name="Lau P.C.K."/>
            <person name="Iwaki H."/>
        </authorList>
    </citation>
    <scope>NUCLEOTIDE SEQUENCE [LARGE SCALE GENOMIC DNA]</scope>
    <source>
        <strain evidence="16 17">ATCC 51369</strain>
    </source>
</reference>
<dbReference type="InterPro" id="IPR015939">
    <property type="entry name" value="Fum_Rdtase/Succ_DH_flav-like_C"/>
</dbReference>
<evidence type="ECO:0000256" key="5">
    <source>
        <dbReference type="ARBA" id="ARBA00021901"/>
    </source>
</evidence>
<gene>
    <name evidence="16" type="ORF">SCMU_24480</name>
</gene>
<dbReference type="NCBIfam" id="TIGR00551">
    <property type="entry name" value="nadB"/>
    <property type="match status" value="1"/>
</dbReference>
<dbReference type="InterPro" id="IPR036188">
    <property type="entry name" value="FAD/NAD-bd_sf"/>
</dbReference>
<evidence type="ECO:0000256" key="8">
    <source>
        <dbReference type="ARBA" id="ARBA00022827"/>
    </source>
</evidence>
<evidence type="ECO:0000256" key="13">
    <source>
        <dbReference type="RuleBase" id="RU362049"/>
    </source>
</evidence>
<dbReference type="Gene3D" id="3.50.50.60">
    <property type="entry name" value="FAD/NAD(P)-binding domain"/>
    <property type="match status" value="1"/>
</dbReference>
<dbReference type="Gene3D" id="1.20.58.100">
    <property type="entry name" value="Fumarate reductase/succinate dehydrogenase flavoprotein-like, C-terminal domain"/>
    <property type="match status" value="1"/>
</dbReference>
<keyword evidence="7 13" id="KW-0662">Pyridine nucleotide biosynthesis</keyword>
<dbReference type="PANTHER" id="PTHR42716">
    <property type="entry name" value="L-ASPARTATE OXIDASE"/>
    <property type="match status" value="1"/>
</dbReference>
<name>A0ABM7PWD4_SINCY</name>
<protein>
    <recommendedName>
        <fullName evidence="5 12">L-aspartate oxidase</fullName>
        <ecNumber evidence="4 12">1.4.3.16</ecNumber>
    </recommendedName>
</protein>
<feature type="domain" description="Fumarate reductase/succinate dehydrogenase flavoprotein-like C-terminal" evidence="15">
    <location>
        <begin position="497"/>
        <end position="530"/>
    </location>
</feature>
<evidence type="ECO:0000256" key="9">
    <source>
        <dbReference type="ARBA" id="ARBA00023002"/>
    </source>
</evidence>
<evidence type="ECO:0000256" key="10">
    <source>
        <dbReference type="ARBA" id="ARBA00029426"/>
    </source>
</evidence>
<evidence type="ECO:0000256" key="1">
    <source>
        <dbReference type="ARBA" id="ARBA00001974"/>
    </source>
</evidence>
<keyword evidence="17" id="KW-1185">Reference proteome</keyword>
<dbReference type="InterPro" id="IPR027477">
    <property type="entry name" value="Succ_DH/fumarate_Rdtase_cat_sf"/>
</dbReference>
<dbReference type="SUPFAM" id="SSF46977">
    <property type="entry name" value="Succinate dehydrogenase/fumarate reductase flavoprotein C-terminal domain"/>
    <property type="match status" value="1"/>
</dbReference>
<dbReference type="PANTHER" id="PTHR42716:SF2">
    <property type="entry name" value="L-ASPARTATE OXIDASE, CHLOROPLASTIC"/>
    <property type="match status" value="1"/>
</dbReference>